<feature type="region of interest" description="Disordered" evidence="1">
    <location>
        <begin position="148"/>
        <end position="253"/>
    </location>
</feature>
<feature type="compositionally biased region" description="Basic and acidic residues" evidence="1">
    <location>
        <begin position="200"/>
        <end position="215"/>
    </location>
</feature>
<dbReference type="EMBL" id="CAJVCE010000016">
    <property type="protein sequence ID" value="CAG7651196.1"/>
    <property type="molecule type" value="Genomic_DNA"/>
</dbReference>
<dbReference type="Proteomes" id="UP000730618">
    <property type="component" value="Unassembled WGS sequence"/>
</dbReference>
<accession>A0ABN7TQC1</accession>
<reference evidence="2 3" key="1">
    <citation type="submission" date="2021-06" db="EMBL/GenBank/DDBJ databases">
        <authorList>
            <person name="Criscuolo A."/>
        </authorList>
    </citation>
    <scope>NUCLEOTIDE SEQUENCE [LARGE SCALE GENOMIC DNA]</scope>
    <source>
        <strain evidence="3">CIP 111802</strain>
    </source>
</reference>
<organism evidence="2 3">
    <name type="scientific">Paenibacillus allorhizosphaerae</name>
    <dbReference type="NCBI Taxonomy" id="2849866"/>
    <lineage>
        <taxon>Bacteria</taxon>
        <taxon>Bacillati</taxon>
        <taxon>Bacillota</taxon>
        <taxon>Bacilli</taxon>
        <taxon>Bacillales</taxon>
        <taxon>Paenibacillaceae</taxon>
        <taxon>Paenibacillus</taxon>
    </lineage>
</organism>
<feature type="compositionally biased region" description="Acidic residues" evidence="1">
    <location>
        <begin position="216"/>
        <end position="230"/>
    </location>
</feature>
<name>A0ABN7TQC1_9BACL</name>
<feature type="compositionally biased region" description="Basic and acidic residues" evidence="1">
    <location>
        <begin position="244"/>
        <end position="253"/>
    </location>
</feature>
<gene>
    <name evidence="2" type="ORF">PAECIP111802_04902</name>
</gene>
<protein>
    <submittedName>
        <fullName evidence="2">Uncharacterized protein</fullName>
    </submittedName>
</protein>
<evidence type="ECO:0000313" key="3">
    <source>
        <dbReference type="Proteomes" id="UP000730618"/>
    </source>
</evidence>
<evidence type="ECO:0000256" key="1">
    <source>
        <dbReference type="SAM" id="MobiDB-lite"/>
    </source>
</evidence>
<evidence type="ECO:0000313" key="2">
    <source>
        <dbReference type="EMBL" id="CAG7651196.1"/>
    </source>
</evidence>
<sequence>MLDLIPKRINSKKIAKLCPIIYPQFPLFSRAFGRLIHIINASLSTPRVSVWSGRLTMWSFTHIFLHYTFKFFSYEQVTSTSKKSYLRSQVYGILVLVKLSNFAREGRGRNLAGGQRIDKDYDADVMSGGWADPFVDDPDLHDQAEVSTENMKTTEAGPGDIGHQTHEQMEPTGSVWDPSSQEDTPKNEESLFNAKGNLENPKEAEGQSKQKRSEETSSEEMDPSSEDGDADEKGSGKKPKRRNKPVERRGKPLDRTEADLVHLILKNSEAAMVLHSLYVHRRLTSSQIRSLFFRHKNEKAFEYLLNKLNHYRVFEREYIFNLAKKKGDFPIHYSLSPFGIRLYARAVMDISLYDEEVSSTDKLPKQHYLYKDLLVRDQDVHHFVLQAFLSNLLGSFWEKEIYLPSSEWRRFLYTDPAPIVQEGEKPEVPYRPDWVVFSPNKIYSDLVRSGSIGKDILNVPVHSRNEEDNRIIKGNYRPLLSVESDTGTMSSNQLETKFKKIQTVLSALPKGIAFVVAEGSMGKVKVDEEKRDQAKRKSRQNKIRLRTIAEAAEKSIKDELLSDQLQLMIGWESTLTPTTEKYISSEGELKSCFHLSDISYFYMMDETRESLFPSYSLMSERDWATYSITTGLPDIGLIDRQAGKIIAIYFALPHWVNPQIKVNHLLGCKIPDLKCVLLYPDRCDIDTDAHIANMEVLCLTMQDIQQNKRTAHQRTYDRRTGVKWGEMQTWPF</sequence>
<proteinExistence type="predicted"/>
<keyword evidence="3" id="KW-1185">Reference proteome</keyword>
<comment type="caution">
    <text evidence="2">The sequence shown here is derived from an EMBL/GenBank/DDBJ whole genome shotgun (WGS) entry which is preliminary data.</text>
</comment>